<keyword evidence="2" id="KW-0472">Membrane</keyword>
<evidence type="ECO:0000313" key="5">
    <source>
        <dbReference type="Proteomes" id="UP001265259"/>
    </source>
</evidence>
<proteinExistence type="predicted"/>
<dbReference type="InterPro" id="IPR037873">
    <property type="entry name" value="BamE-like"/>
</dbReference>
<reference evidence="4 5" key="1">
    <citation type="submission" date="2023-09" db="EMBL/GenBank/DDBJ databases">
        <authorList>
            <person name="Rey-Velasco X."/>
        </authorList>
    </citation>
    <scope>NUCLEOTIDE SEQUENCE [LARGE SCALE GENOMIC DNA]</scope>
    <source>
        <strain evidence="4 5">F158</strain>
    </source>
</reference>
<keyword evidence="5" id="KW-1185">Reference proteome</keyword>
<dbReference type="Gene3D" id="3.30.1450.10">
    <property type="match status" value="1"/>
</dbReference>
<dbReference type="Pfam" id="PF04355">
    <property type="entry name" value="BamE"/>
    <property type="match status" value="1"/>
</dbReference>
<dbReference type="InterPro" id="IPR007450">
    <property type="entry name" value="BamE_dom"/>
</dbReference>
<evidence type="ECO:0000256" key="2">
    <source>
        <dbReference type="ARBA" id="ARBA00023136"/>
    </source>
</evidence>
<accession>A0ABU3DHX7</accession>
<comment type="caution">
    <text evidence="4">The sequence shown here is derived from an EMBL/GenBank/DDBJ whole genome shotgun (WGS) entry which is preliminary data.</text>
</comment>
<evidence type="ECO:0000256" key="1">
    <source>
        <dbReference type="ARBA" id="ARBA00022729"/>
    </source>
</evidence>
<organism evidence="4 5">
    <name type="scientific">Tropicimonas omnivorans</name>
    <dbReference type="NCBI Taxonomy" id="3075590"/>
    <lineage>
        <taxon>Bacteria</taxon>
        <taxon>Pseudomonadati</taxon>
        <taxon>Pseudomonadota</taxon>
        <taxon>Alphaproteobacteria</taxon>
        <taxon>Rhodobacterales</taxon>
        <taxon>Roseobacteraceae</taxon>
        <taxon>Tropicimonas</taxon>
    </lineage>
</organism>
<keyword evidence="1" id="KW-0732">Signal</keyword>
<dbReference type="EMBL" id="JAVRHL010000003">
    <property type="protein sequence ID" value="MDT0683319.1"/>
    <property type="molecule type" value="Genomic_DNA"/>
</dbReference>
<sequence>MAACQPIYNNHGYTPSDADLAQIEVGRDTRETVAAQIGSPSATGAIGEQGYYYVSKRVRSYGYRAPEVIQREVVAISFSEAGTVSNVERFGLEDGNMVALSRRVTDSNIENVGFLRQLVGSIGNFTADNLLGN</sequence>
<feature type="domain" description="Outer membrane protein assembly factor BamE" evidence="3">
    <location>
        <begin position="12"/>
        <end position="87"/>
    </location>
</feature>
<name>A0ABU3DHX7_9RHOB</name>
<protein>
    <submittedName>
        <fullName evidence="4">Outer membrane protein assembly factor BamE</fullName>
    </submittedName>
</protein>
<gene>
    <name evidence="4" type="primary">bamE</name>
    <name evidence="4" type="ORF">RM543_11525</name>
</gene>
<dbReference type="Proteomes" id="UP001265259">
    <property type="component" value="Unassembled WGS sequence"/>
</dbReference>
<evidence type="ECO:0000313" key="4">
    <source>
        <dbReference type="EMBL" id="MDT0683319.1"/>
    </source>
</evidence>
<evidence type="ECO:0000259" key="3">
    <source>
        <dbReference type="Pfam" id="PF04355"/>
    </source>
</evidence>